<name>A0A151J8L8_9HYME</name>
<accession>A0A151J8L8</accession>
<proteinExistence type="predicted"/>
<gene>
    <name evidence="1" type="ORF">ALC57_06459</name>
</gene>
<organism evidence="1 2">
    <name type="scientific">Trachymyrmex cornetzi</name>
    <dbReference type="NCBI Taxonomy" id="471704"/>
    <lineage>
        <taxon>Eukaryota</taxon>
        <taxon>Metazoa</taxon>
        <taxon>Ecdysozoa</taxon>
        <taxon>Arthropoda</taxon>
        <taxon>Hexapoda</taxon>
        <taxon>Insecta</taxon>
        <taxon>Pterygota</taxon>
        <taxon>Neoptera</taxon>
        <taxon>Endopterygota</taxon>
        <taxon>Hymenoptera</taxon>
        <taxon>Apocrita</taxon>
        <taxon>Aculeata</taxon>
        <taxon>Formicoidea</taxon>
        <taxon>Formicidae</taxon>
        <taxon>Myrmicinae</taxon>
        <taxon>Trachymyrmex</taxon>
    </lineage>
</organism>
<reference evidence="1 2" key="1">
    <citation type="submission" date="2015-09" db="EMBL/GenBank/DDBJ databases">
        <title>Trachymyrmex cornetzi WGS genome.</title>
        <authorList>
            <person name="Nygaard S."/>
            <person name="Hu H."/>
            <person name="Boomsma J."/>
            <person name="Zhang G."/>
        </authorList>
    </citation>
    <scope>NUCLEOTIDE SEQUENCE [LARGE SCALE GENOMIC DNA]</scope>
    <source>
        <strain evidence="1">Tcor2-1</strain>
        <tissue evidence="1">Whole body</tissue>
    </source>
</reference>
<protein>
    <submittedName>
        <fullName evidence="1">Uncharacterized protein</fullName>
    </submittedName>
</protein>
<sequence length="131" mass="16036">KMSVNQYNEWLLECINIIYQDAQKRRKDEILANTAVIVCAMKLRKKKRRCWISEIFKNRQRHGFYHVILPIVRLKDLRFKNYTRMTTTQFEKLLSIVGSSLKRQHVVREPINKEQRLILTLRYIHIYKFRN</sequence>
<keyword evidence="2" id="KW-1185">Reference proteome</keyword>
<feature type="non-terminal residue" evidence="1">
    <location>
        <position position="1"/>
    </location>
</feature>
<dbReference type="EMBL" id="KQ979507">
    <property type="protein sequence ID" value="KYN21188.1"/>
    <property type="molecule type" value="Genomic_DNA"/>
</dbReference>
<evidence type="ECO:0000313" key="1">
    <source>
        <dbReference type="EMBL" id="KYN21188.1"/>
    </source>
</evidence>
<dbReference type="Proteomes" id="UP000078492">
    <property type="component" value="Unassembled WGS sequence"/>
</dbReference>
<evidence type="ECO:0000313" key="2">
    <source>
        <dbReference type="Proteomes" id="UP000078492"/>
    </source>
</evidence>
<dbReference type="AlphaFoldDB" id="A0A151J8L8"/>